<dbReference type="Gene3D" id="3.40.1080.10">
    <property type="entry name" value="Glutaconate Coenzyme A-transferase"/>
    <property type="match status" value="2"/>
</dbReference>
<dbReference type="PIRSF" id="PIRSF000858">
    <property type="entry name" value="SCOT-t"/>
    <property type="match status" value="1"/>
</dbReference>
<dbReference type="PANTHER" id="PTHR43293:SF1">
    <property type="entry name" value="ACETATE COA-TRANSFERASE YDIF"/>
    <property type="match status" value="1"/>
</dbReference>
<comment type="function">
    <text evidence="3">CoA transferase having broad substrate specificity for short-chain acyl-CoA thioesters with the activity decreasing when the length of the carboxylic acid chain exceeds four carbons.</text>
</comment>
<gene>
    <name evidence="5" type="ORF">JL811_15070</name>
</gene>
<dbReference type="Proteomes" id="UP000648908">
    <property type="component" value="Unassembled WGS sequence"/>
</dbReference>
<dbReference type="SMART" id="SM00882">
    <property type="entry name" value="CoA_trans"/>
    <property type="match status" value="1"/>
</dbReference>
<name>A0A8K0VEY5_9RHOB</name>
<dbReference type="Pfam" id="PF01144">
    <property type="entry name" value="CoA_trans"/>
    <property type="match status" value="1"/>
</dbReference>
<dbReference type="InterPro" id="IPR014388">
    <property type="entry name" value="3-oxoacid_CoA-transferase"/>
</dbReference>
<proteinExistence type="inferred from homology"/>
<dbReference type="GO" id="GO:0046952">
    <property type="term" value="P:ketone body catabolic process"/>
    <property type="evidence" value="ECO:0007669"/>
    <property type="project" value="InterPro"/>
</dbReference>
<keyword evidence="6" id="KW-1185">Reference proteome</keyword>
<accession>A0A8K0VEY5</accession>
<evidence type="ECO:0000256" key="3">
    <source>
        <dbReference type="PIRNR" id="PIRNR000858"/>
    </source>
</evidence>
<evidence type="ECO:0000313" key="6">
    <source>
        <dbReference type="Proteomes" id="UP000648908"/>
    </source>
</evidence>
<dbReference type="GO" id="GO:0008775">
    <property type="term" value="F:acetate CoA-transferase activity"/>
    <property type="evidence" value="ECO:0007669"/>
    <property type="project" value="UniProtKB-EC"/>
</dbReference>
<evidence type="ECO:0000256" key="1">
    <source>
        <dbReference type="ARBA" id="ARBA00007154"/>
    </source>
</evidence>
<comment type="similarity">
    <text evidence="1 3">Belongs to the 3-oxoacid CoA-transferase family.</text>
</comment>
<dbReference type="SUPFAM" id="SSF100950">
    <property type="entry name" value="NagB/RpiA/CoA transferase-like"/>
    <property type="match status" value="2"/>
</dbReference>
<evidence type="ECO:0000256" key="2">
    <source>
        <dbReference type="ARBA" id="ARBA00022679"/>
    </source>
</evidence>
<dbReference type="EMBL" id="JAESVN010000006">
    <property type="protein sequence ID" value="MBL4918545.1"/>
    <property type="molecule type" value="Genomic_DNA"/>
</dbReference>
<comment type="caution">
    <text evidence="5">The sequence shown here is derived from an EMBL/GenBank/DDBJ whole genome shotgun (WGS) entry which is preliminary data.</text>
</comment>
<keyword evidence="2 3" id="KW-0808">Transferase</keyword>
<dbReference type="InterPro" id="IPR004165">
    <property type="entry name" value="CoA_trans_fam_I"/>
</dbReference>
<protein>
    <recommendedName>
        <fullName evidence="3">Acetate CoA-transferase YdiF</fullName>
        <ecNumber evidence="3">2.8.3.8</ecNumber>
    </recommendedName>
</protein>
<dbReference type="EC" id="2.8.3.8" evidence="3"/>
<evidence type="ECO:0000256" key="4">
    <source>
        <dbReference type="PIRSR" id="PIRSR000858-1"/>
    </source>
</evidence>
<reference evidence="5" key="1">
    <citation type="submission" date="2021-01" db="EMBL/GenBank/DDBJ databases">
        <title>Tabrizicola alba sp. nov. a motile alkaliphilic bacterium isolated from a soda lake.</title>
        <authorList>
            <person name="Szuroczki S."/>
            <person name="Abbaszade G."/>
            <person name="Schumann P."/>
            <person name="Toth E."/>
        </authorList>
    </citation>
    <scope>NUCLEOTIDE SEQUENCE</scope>
    <source>
        <strain evidence="5">DMG-N-6</strain>
    </source>
</reference>
<evidence type="ECO:0000313" key="5">
    <source>
        <dbReference type="EMBL" id="MBL4918545.1"/>
    </source>
</evidence>
<feature type="active site" description="5-glutamyl coenzyme A thioester intermediate" evidence="4">
    <location>
        <position position="328"/>
    </location>
</feature>
<dbReference type="PANTHER" id="PTHR43293">
    <property type="entry name" value="ACETATE COA-TRANSFERASE YDIF"/>
    <property type="match status" value="1"/>
</dbReference>
<organism evidence="5 6">
    <name type="scientific">Szabonella alba</name>
    <dbReference type="NCBI Taxonomy" id="2804194"/>
    <lineage>
        <taxon>Bacteria</taxon>
        <taxon>Pseudomonadati</taxon>
        <taxon>Pseudomonadota</taxon>
        <taxon>Alphaproteobacteria</taxon>
        <taxon>Rhodobacterales</taxon>
        <taxon>Paracoccaceae</taxon>
        <taxon>Szabonella</taxon>
    </lineage>
</organism>
<sequence>MSKVKTAAEAARLVLDGATVAVNSSSGLLCPDAVLKALGERFLAEGAPRNLTSIHPIAAGDMFGTKGVDHIAHKGMLARVIGGSYPSGPTNAEPPLIWQRILAEDLAAWNIPSGILFDMLREGAAKRPGVLTKVGMDTFVDPEQDGCAMNDSARKIPLARRVEFDGETWLHFPAIRPDVAIIRASTADENGNLTYEMEGATLGAMEMALAARNSGGIVIAQVRRVAAQGTLRPHDVRVPGILVDVIVEAPDALQTTATPYDPAISGELFRPMSSFETPDFNPAKVIARRVATELQPGWAVNIGFGISANVPRILIEEGQHGRVTWVIEQGAVGGVPLLDFKFGCASNAEAFVASPHQFIYFQGGGFDCSLLSFLEIDAEGSVNVSRLSATPHRTAGAGGFVDITSRAKKIVFSGNFNAGAKMRIEDGRLVIDKEGRIPKFVPKVDQVSFSGRRAVMQGQHITYVTERCVIRLMPEGLTVTEIAPGMDLQRDILDQSATPLRVSPDLREMEARLFRPEVMGLAL</sequence>
<comment type="catalytic activity">
    <reaction evidence="3">
        <text>an acyl-CoA + acetate = a carboxylate + acetyl-CoA</text>
        <dbReference type="Rhea" id="RHEA:13381"/>
        <dbReference type="ChEBI" id="CHEBI:29067"/>
        <dbReference type="ChEBI" id="CHEBI:30089"/>
        <dbReference type="ChEBI" id="CHEBI:57288"/>
        <dbReference type="ChEBI" id="CHEBI:58342"/>
        <dbReference type="EC" id="2.8.3.8"/>
    </reaction>
</comment>
<dbReference type="AlphaFoldDB" id="A0A8K0VEY5"/>
<dbReference type="InterPro" id="IPR037171">
    <property type="entry name" value="NagB/RpiA_transferase-like"/>
</dbReference>